<feature type="region of interest" description="Disordered" evidence="1">
    <location>
        <begin position="1"/>
        <end position="54"/>
    </location>
</feature>
<gene>
    <name evidence="2" type="ORF">DFP72DRAFT_843939</name>
</gene>
<evidence type="ECO:0000313" key="2">
    <source>
        <dbReference type="EMBL" id="KAF6759808.1"/>
    </source>
</evidence>
<name>A0A8H6I6H6_9AGAR</name>
<dbReference type="EMBL" id="JACGCI010000014">
    <property type="protein sequence ID" value="KAF6759808.1"/>
    <property type="molecule type" value="Genomic_DNA"/>
</dbReference>
<organism evidence="2 3">
    <name type="scientific">Ephemerocybe angulata</name>
    <dbReference type="NCBI Taxonomy" id="980116"/>
    <lineage>
        <taxon>Eukaryota</taxon>
        <taxon>Fungi</taxon>
        <taxon>Dikarya</taxon>
        <taxon>Basidiomycota</taxon>
        <taxon>Agaricomycotina</taxon>
        <taxon>Agaricomycetes</taxon>
        <taxon>Agaricomycetidae</taxon>
        <taxon>Agaricales</taxon>
        <taxon>Agaricineae</taxon>
        <taxon>Psathyrellaceae</taxon>
        <taxon>Ephemerocybe</taxon>
    </lineage>
</organism>
<sequence length="504" mass="56641">MVEALIPVGDPRDLTPPPVLREKALGSALKRGRDDDPISEDIPETAPAPSTTEMDCNKATAWKKMKLESAKAKAREAKEKRNVDDQNLAVASSEVVTAPSSMGGTTAAEIDPTDVPVHNRFLTTDMVSDSEESEEANILIVGCSILDDYLNDLLILREAYLDFHVDTLRARSLAQKTHHTLGYAAYLRETESPSHMSDADDRHAVRLPLRSDPNDANSARWACNPAPRRVHKYFVRSPLFPCDPSHESRTRHPTRGDGSALVLPLAVMYPITRTEWKSFLPFLKSRLDLLIAHIFQHRADLRDAEDWHWYVLVFSHELVGVVSLSLRKSTLKLPKLQAITMEGYRRLSRDSARTEVDSSLFDIVFKSSQHLESDHSLWLALLHGHMFKYIDNAEIRPDLQQWWTKSPFLDGPGLFRLWKEGGGVMEGNVRGTRNGIANLINLKQSMQTMEDSMEESLADAKDVLGVVEESTVHNLDTASRWEGLSLGDGKNRDLDQLWNIVLRG</sequence>
<comment type="caution">
    <text evidence="2">The sequence shown here is derived from an EMBL/GenBank/DDBJ whole genome shotgun (WGS) entry which is preliminary data.</text>
</comment>
<keyword evidence="3" id="KW-1185">Reference proteome</keyword>
<dbReference type="Proteomes" id="UP000521943">
    <property type="component" value="Unassembled WGS sequence"/>
</dbReference>
<reference evidence="2 3" key="1">
    <citation type="submission" date="2020-07" db="EMBL/GenBank/DDBJ databases">
        <title>Comparative genomics of pyrophilous fungi reveals a link between fire events and developmental genes.</title>
        <authorList>
            <consortium name="DOE Joint Genome Institute"/>
            <person name="Steindorff A.S."/>
            <person name="Carver A."/>
            <person name="Calhoun S."/>
            <person name="Stillman K."/>
            <person name="Liu H."/>
            <person name="Lipzen A."/>
            <person name="Pangilinan J."/>
            <person name="Labutti K."/>
            <person name="Bruns T.D."/>
            <person name="Grigoriev I.V."/>
        </authorList>
    </citation>
    <scope>NUCLEOTIDE SEQUENCE [LARGE SCALE GENOMIC DNA]</scope>
    <source>
        <strain evidence="2 3">CBS 144469</strain>
    </source>
</reference>
<evidence type="ECO:0000256" key="1">
    <source>
        <dbReference type="SAM" id="MobiDB-lite"/>
    </source>
</evidence>
<dbReference type="AlphaFoldDB" id="A0A8H6I6H6"/>
<protein>
    <submittedName>
        <fullName evidence="2">Uncharacterized protein</fullName>
    </submittedName>
</protein>
<evidence type="ECO:0000313" key="3">
    <source>
        <dbReference type="Proteomes" id="UP000521943"/>
    </source>
</evidence>
<proteinExistence type="predicted"/>
<accession>A0A8H6I6H6</accession>